<protein>
    <submittedName>
        <fullName evidence="1">Myb domain plants domain-containing protein</fullName>
    </submittedName>
</protein>
<proteinExistence type="predicted"/>
<evidence type="ECO:0000313" key="2">
    <source>
        <dbReference type="Proteomes" id="UP000827976"/>
    </source>
</evidence>
<dbReference type="EMBL" id="CM037029">
    <property type="protein sequence ID" value="KAH7652539.1"/>
    <property type="molecule type" value="Genomic_DNA"/>
</dbReference>
<comment type="caution">
    <text evidence="1">The sequence shown here is derived from an EMBL/GenBank/DDBJ whole genome shotgun (WGS) entry which is preliminary data.</text>
</comment>
<dbReference type="Proteomes" id="UP000827976">
    <property type="component" value="Chromosome 19"/>
</dbReference>
<sequence>MQSQVNSATTNSNLLSVDAKPRLKWTRELHERFVHAVSQLGGVEKATPKSVMRMMGVPGLTLYHLKSHLQKYRLSKIRDHDSKKQEICELDDACKQQSMNETVLRIQMEVQRKLQEQIEAVLRKAQETLASYASNSMGVEEAKAEITELVCAVDSECLSSGFMVTKRETRQHHGDCSIDSCLTTCEKTEGNNEEFGETNPDCRKVCDQEEQRFQEKQEFDLNS</sequence>
<name>A0ACB7TWV1_DIOAL</name>
<gene>
    <name evidence="1" type="ORF">IHE45_19G024200</name>
</gene>
<reference evidence="2" key="1">
    <citation type="journal article" date="2022" name="Nat. Commun.">
        <title>Chromosome evolution and the genetic basis of agronomically important traits in greater yam.</title>
        <authorList>
            <person name="Bredeson J.V."/>
            <person name="Lyons J.B."/>
            <person name="Oniyinde I.O."/>
            <person name="Okereke N.R."/>
            <person name="Kolade O."/>
            <person name="Nnabue I."/>
            <person name="Nwadili C.O."/>
            <person name="Hribova E."/>
            <person name="Parker M."/>
            <person name="Nwogha J."/>
            <person name="Shu S."/>
            <person name="Carlson J."/>
            <person name="Kariba R."/>
            <person name="Muthemba S."/>
            <person name="Knop K."/>
            <person name="Barton G.J."/>
            <person name="Sherwood A.V."/>
            <person name="Lopez-Montes A."/>
            <person name="Asiedu R."/>
            <person name="Jamnadass R."/>
            <person name="Muchugi A."/>
            <person name="Goodstein D."/>
            <person name="Egesi C.N."/>
            <person name="Featherston J."/>
            <person name="Asfaw A."/>
            <person name="Simpson G.G."/>
            <person name="Dolezel J."/>
            <person name="Hendre P.S."/>
            <person name="Van Deynze A."/>
            <person name="Kumar P.L."/>
            <person name="Obidiegwu J.E."/>
            <person name="Bhattacharjee R."/>
            <person name="Rokhsar D.S."/>
        </authorList>
    </citation>
    <scope>NUCLEOTIDE SEQUENCE [LARGE SCALE GENOMIC DNA]</scope>
    <source>
        <strain evidence="2">cv. TDa95/00328</strain>
    </source>
</reference>
<accession>A0ACB7TWV1</accession>
<evidence type="ECO:0000313" key="1">
    <source>
        <dbReference type="EMBL" id="KAH7652539.1"/>
    </source>
</evidence>
<organism evidence="1 2">
    <name type="scientific">Dioscorea alata</name>
    <name type="common">Purple yam</name>
    <dbReference type="NCBI Taxonomy" id="55571"/>
    <lineage>
        <taxon>Eukaryota</taxon>
        <taxon>Viridiplantae</taxon>
        <taxon>Streptophyta</taxon>
        <taxon>Embryophyta</taxon>
        <taxon>Tracheophyta</taxon>
        <taxon>Spermatophyta</taxon>
        <taxon>Magnoliopsida</taxon>
        <taxon>Liliopsida</taxon>
        <taxon>Dioscoreales</taxon>
        <taxon>Dioscoreaceae</taxon>
        <taxon>Dioscorea</taxon>
    </lineage>
</organism>
<keyword evidence="2" id="KW-1185">Reference proteome</keyword>